<evidence type="ECO:0000313" key="2">
    <source>
        <dbReference type="Proteomes" id="UP000562045"/>
    </source>
</evidence>
<name>A0A7Y9ZGE1_9ACTN</name>
<dbReference type="AlphaFoldDB" id="A0A7Y9ZGE1"/>
<comment type="caution">
    <text evidence="1">The sequence shown here is derived from an EMBL/GenBank/DDBJ whole genome shotgun (WGS) entry which is preliminary data.</text>
</comment>
<proteinExistence type="predicted"/>
<dbReference type="EMBL" id="JACBZM010000001">
    <property type="protein sequence ID" value="NYI44959.1"/>
    <property type="molecule type" value="Genomic_DNA"/>
</dbReference>
<dbReference type="RefSeq" id="WP_179648680.1">
    <property type="nucleotide sequence ID" value="NZ_JACBZM010000001.1"/>
</dbReference>
<sequence>MRDGIDWAEVGAGGRFEKIVGVLLSTLNPGSRRIDGAGGDGGRDHQFHIDGQLLVWQSKYFLGRLSTGNRKRQITESLITAAALQPDHWTLVTPMVPTPEELAWFNNLQPDYPFPLAWCAGDWLEAQLAGHPQIVRHFMGANDQYVQLLRELQQEQDALVDGLPAARPRLEAIAAKVEASDPFYSVAFTIDAGQITSASLRPKYVGAELDSPITLSFNVVSGTSPADQEVRNALEAAFEWGEPATLPATHVRDFEVRAPHGLGGSFDQANITLTPEVEAVDLDLELVVWAPDGRRLATLPARLVDRSHGRSGTTVVGSDSTGIVTAKMRLDHRFLNVKLQLTYEEPPPLLPGALLPVVRFMRHATAPNRLSFGVGDAPPAAAVPIGTAALPGIDSYLEFVEGLDRIQSSTGHSFPTPAEWSSRDLLAVRRAVTLLAGGAVKVGRGPARIVMEPDAAARFQESTASAPAHRLEVDAAAPYIAQICGRDVELGPYLLCVDAETLEFTPAPPGEDVTILAHPFAGRAVEAKLGQLN</sequence>
<dbReference type="Proteomes" id="UP000562045">
    <property type="component" value="Unassembled WGS sequence"/>
</dbReference>
<reference evidence="1 2" key="1">
    <citation type="submission" date="2020-07" db="EMBL/GenBank/DDBJ databases">
        <title>Sequencing the genomes of 1000 actinobacteria strains.</title>
        <authorList>
            <person name="Klenk H.-P."/>
        </authorList>
    </citation>
    <scope>NUCLEOTIDE SEQUENCE [LARGE SCALE GENOMIC DNA]</scope>
    <source>
        <strain evidence="1 2">DSM 15131</strain>
    </source>
</reference>
<evidence type="ECO:0000313" key="1">
    <source>
        <dbReference type="EMBL" id="NYI44959.1"/>
    </source>
</evidence>
<protein>
    <recommendedName>
        <fullName evidence="3">Restriction endonuclease type IV Mrr domain-containing protein</fullName>
    </recommendedName>
</protein>
<gene>
    <name evidence="1" type="ORF">BJ993_002039</name>
</gene>
<organism evidence="1 2">
    <name type="scientific">Nocardioides aromaticivorans</name>
    <dbReference type="NCBI Taxonomy" id="200618"/>
    <lineage>
        <taxon>Bacteria</taxon>
        <taxon>Bacillati</taxon>
        <taxon>Actinomycetota</taxon>
        <taxon>Actinomycetes</taxon>
        <taxon>Propionibacteriales</taxon>
        <taxon>Nocardioidaceae</taxon>
        <taxon>Nocardioides</taxon>
    </lineage>
</organism>
<evidence type="ECO:0008006" key="3">
    <source>
        <dbReference type="Google" id="ProtNLM"/>
    </source>
</evidence>
<accession>A0A7Y9ZGE1</accession>